<dbReference type="SFLD" id="SFLDG01129">
    <property type="entry name" value="C1.5:_HAD__Beta-PGM__Phosphata"/>
    <property type="match status" value="1"/>
</dbReference>
<evidence type="ECO:0000313" key="5">
    <source>
        <dbReference type="EMBL" id="KIE41858.1"/>
    </source>
</evidence>
<dbReference type="GO" id="GO:0006281">
    <property type="term" value="P:DNA repair"/>
    <property type="evidence" value="ECO:0007669"/>
    <property type="project" value="TreeGrafter"/>
</dbReference>
<keyword evidence="6" id="KW-1185">Reference proteome</keyword>
<dbReference type="SFLD" id="SFLDG01135">
    <property type="entry name" value="C1.5.6:_HAD__Beta-PGM__Phospha"/>
    <property type="match status" value="1"/>
</dbReference>
<dbReference type="Gene3D" id="1.10.150.240">
    <property type="entry name" value="Putative phosphatase, domain 2"/>
    <property type="match status" value="1"/>
</dbReference>
<dbReference type="PRINTS" id="PR00413">
    <property type="entry name" value="HADHALOGNASE"/>
</dbReference>
<dbReference type="FunFam" id="3.40.50.1000:FF:000022">
    <property type="entry name" value="Phosphoglycolate phosphatase"/>
    <property type="match status" value="1"/>
</dbReference>
<accession>A0A0C1TRH6</accession>
<evidence type="ECO:0000256" key="3">
    <source>
        <dbReference type="ARBA" id="ARBA00006171"/>
    </source>
</evidence>
<keyword evidence="5" id="KW-0378">Hydrolase</keyword>
<reference evidence="5 6" key="1">
    <citation type="submission" date="2015-01" db="EMBL/GenBank/DDBJ databases">
        <title>Genome sequence of the anaerobic bacterium Geobacter soli GSS01, a dissimilatory Fe(III) reducer from soil.</title>
        <authorList>
            <person name="Yang G."/>
            <person name="Zhou S."/>
        </authorList>
    </citation>
    <scope>NUCLEOTIDE SEQUENCE [LARGE SCALE GENOMIC DNA]</scope>
    <source>
        <strain evidence="5 6">GSS01</strain>
    </source>
</reference>
<comment type="catalytic activity">
    <reaction evidence="1">
        <text>2-phosphoglycolate + H2O = glycolate + phosphate</text>
        <dbReference type="Rhea" id="RHEA:14369"/>
        <dbReference type="ChEBI" id="CHEBI:15377"/>
        <dbReference type="ChEBI" id="CHEBI:29805"/>
        <dbReference type="ChEBI" id="CHEBI:43474"/>
        <dbReference type="ChEBI" id="CHEBI:58033"/>
        <dbReference type="EC" id="3.1.3.18"/>
    </reaction>
</comment>
<evidence type="ECO:0000256" key="2">
    <source>
        <dbReference type="ARBA" id="ARBA00004818"/>
    </source>
</evidence>
<dbReference type="InterPro" id="IPR036412">
    <property type="entry name" value="HAD-like_sf"/>
</dbReference>
<dbReference type="InterPro" id="IPR006439">
    <property type="entry name" value="HAD-SF_hydro_IA"/>
</dbReference>
<protein>
    <recommendedName>
        <fullName evidence="4">phosphoglycolate phosphatase</fullName>
        <ecNumber evidence="4">3.1.3.18</ecNumber>
    </recommendedName>
</protein>
<dbReference type="GO" id="GO:0008967">
    <property type="term" value="F:phosphoglycolate phosphatase activity"/>
    <property type="evidence" value="ECO:0007669"/>
    <property type="project" value="UniProtKB-EC"/>
</dbReference>
<dbReference type="CDD" id="cd02616">
    <property type="entry name" value="HAD_PPase"/>
    <property type="match status" value="1"/>
</dbReference>
<comment type="caution">
    <text evidence="5">The sequence shown here is derived from an EMBL/GenBank/DDBJ whole genome shotgun (WGS) entry which is preliminary data.</text>
</comment>
<evidence type="ECO:0000256" key="4">
    <source>
        <dbReference type="ARBA" id="ARBA00013078"/>
    </source>
</evidence>
<sequence length="217" mass="23368">MPPAIDLLIFDLDGTLIDSLDDLTAAVNHMLSALGRERLTRNAVRIMVGQGARRLVERAMPCAAPAEIERGLELFLGYNREHIAVRTAFYPGALEALARFRAQGKRMAVISNKNVDLCRCVLGALGAEHWFEEIVGADSLPARKPSPEPVLKLLTDFGVPRERAVIIGDSVNDVAAGKGAGVTTVGCTWGYGELSEIADADYLVDSYDALVALSLFS</sequence>
<comment type="similarity">
    <text evidence="3">Belongs to the HAD-like hydrolase superfamily. CbbY/CbbZ/Gph/YieH family.</text>
</comment>
<dbReference type="Gene3D" id="3.40.50.1000">
    <property type="entry name" value="HAD superfamily/HAD-like"/>
    <property type="match status" value="1"/>
</dbReference>
<evidence type="ECO:0000313" key="6">
    <source>
        <dbReference type="Proteomes" id="UP000031433"/>
    </source>
</evidence>
<comment type="pathway">
    <text evidence="2">Organic acid metabolism; glycolate biosynthesis; glycolate from 2-phosphoglycolate: step 1/1.</text>
</comment>
<proteinExistence type="inferred from homology"/>
<gene>
    <name evidence="5" type="ORF">SE37_04035</name>
</gene>
<dbReference type="InterPro" id="IPR050155">
    <property type="entry name" value="HAD-like_hydrolase_sf"/>
</dbReference>
<evidence type="ECO:0000256" key="1">
    <source>
        <dbReference type="ARBA" id="ARBA00000830"/>
    </source>
</evidence>
<dbReference type="SUPFAM" id="SSF56784">
    <property type="entry name" value="HAD-like"/>
    <property type="match status" value="1"/>
</dbReference>
<dbReference type="NCBIfam" id="TIGR01549">
    <property type="entry name" value="HAD-SF-IA-v1"/>
    <property type="match status" value="1"/>
</dbReference>
<dbReference type="GO" id="GO:0005829">
    <property type="term" value="C:cytosol"/>
    <property type="evidence" value="ECO:0007669"/>
    <property type="project" value="TreeGrafter"/>
</dbReference>
<dbReference type="Pfam" id="PF13419">
    <property type="entry name" value="HAD_2"/>
    <property type="match status" value="1"/>
</dbReference>
<dbReference type="Proteomes" id="UP000031433">
    <property type="component" value="Unassembled WGS sequence"/>
</dbReference>
<dbReference type="SFLD" id="SFLDS00003">
    <property type="entry name" value="Haloacid_Dehalogenase"/>
    <property type="match status" value="1"/>
</dbReference>
<dbReference type="InterPro" id="IPR023198">
    <property type="entry name" value="PGP-like_dom2"/>
</dbReference>
<name>A0A0C1TRH6_9BACT</name>
<dbReference type="AlphaFoldDB" id="A0A0C1TRH6"/>
<dbReference type="EC" id="3.1.3.18" evidence="4"/>
<dbReference type="RefSeq" id="WP_039643883.1">
    <property type="nucleotide sequence ID" value="NZ_JXBL01000001.1"/>
</dbReference>
<dbReference type="PANTHER" id="PTHR43434:SF1">
    <property type="entry name" value="PHOSPHOGLYCOLATE PHOSPHATASE"/>
    <property type="match status" value="1"/>
</dbReference>
<dbReference type="InterPro" id="IPR041492">
    <property type="entry name" value="HAD_2"/>
</dbReference>
<dbReference type="InterPro" id="IPR023214">
    <property type="entry name" value="HAD_sf"/>
</dbReference>
<dbReference type="EMBL" id="JXBL01000001">
    <property type="protein sequence ID" value="KIE41858.1"/>
    <property type="molecule type" value="Genomic_DNA"/>
</dbReference>
<dbReference type="PANTHER" id="PTHR43434">
    <property type="entry name" value="PHOSPHOGLYCOLATE PHOSPHATASE"/>
    <property type="match status" value="1"/>
</dbReference>
<organism evidence="5 6">
    <name type="scientific">Geobacter soli</name>
    <dbReference type="NCBI Taxonomy" id="1510391"/>
    <lineage>
        <taxon>Bacteria</taxon>
        <taxon>Pseudomonadati</taxon>
        <taxon>Thermodesulfobacteriota</taxon>
        <taxon>Desulfuromonadia</taxon>
        <taxon>Geobacterales</taxon>
        <taxon>Geobacteraceae</taxon>
        <taxon>Geobacter</taxon>
    </lineage>
</organism>